<dbReference type="InterPro" id="IPR006042">
    <property type="entry name" value="Xan_ur_permease"/>
</dbReference>
<feature type="transmembrane region" description="Helical" evidence="8">
    <location>
        <begin position="132"/>
        <end position="154"/>
    </location>
</feature>
<evidence type="ECO:0000256" key="7">
    <source>
        <dbReference type="ARBA" id="ARBA00023136"/>
    </source>
</evidence>
<evidence type="ECO:0000313" key="10">
    <source>
        <dbReference type="Proteomes" id="UP000034407"/>
    </source>
</evidence>
<keyword evidence="3" id="KW-0813">Transport</keyword>
<organism evidence="9 10">
    <name type="scientific">Paraclostridium benzoelyticum</name>
    <dbReference type="NCBI Taxonomy" id="1629550"/>
    <lineage>
        <taxon>Bacteria</taxon>
        <taxon>Bacillati</taxon>
        <taxon>Bacillota</taxon>
        <taxon>Clostridia</taxon>
        <taxon>Peptostreptococcales</taxon>
        <taxon>Peptostreptococcaceae</taxon>
        <taxon>Paraclostridium</taxon>
    </lineage>
</organism>
<dbReference type="NCBIfam" id="TIGR00801">
    <property type="entry name" value="ncs2"/>
    <property type="match status" value="1"/>
</dbReference>
<accession>A0A0M3DDY7</accession>
<keyword evidence="7 8" id="KW-0472">Membrane</keyword>
<dbReference type="PANTHER" id="PTHR42810:SF2">
    <property type="entry name" value="PURINE PERMEASE C1399.01C-RELATED"/>
    <property type="match status" value="1"/>
</dbReference>
<evidence type="ECO:0000256" key="6">
    <source>
        <dbReference type="ARBA" id="ARBA00022989"/>
    </source>
</evidence>
<evidence type="ECO:0000256" key="5">
    <source>
        <dbReference type="ARBA" id="ARBA00022692"/>
    </source>
</evidence>
<evidence type="ECO:0000256" key="3">
    <source>
        <dbReference type="ARBA" id="ARBA00022448"/>
    </source>
</evidence>
<feature type="transmembrane region" description="Helical" evidence="8">
    <location>
        <begin position="380"/>
        <end position="398"/>
    </location>
</feature>
<dbReference type="PANTHER" id="PTHR42810">
    <property type="entry name" value="PURINE PERMEASE C1399.01C-RELATED"/>
    <property type="match status" value="1"/>
</dbReference>
<dbReference type="NCBIfam" id="TIGR03173">
    <property type="entry name" value="pbuX"/>
    <property type="match status" value="1"/>
</dbReference>
<feature type="transmembrane region" description="Helical" evidence="8">
    <location>
        <begin position="232"/>
        <end position="252"/>
    </location>
</feature>
<feature type="transmembrane region" description="Helical" evidence="8">
    <location>
        <begin position="107"/>
        <end position="125"/>
    </location>
</feature>
<dbReference type="GO" id="GO:0042907">
    <property type="term" value="F:xanthine transmembrane transporter activity"/>
    <property type="evidence" value="ECO:0007669"/>
    <property type="project" value="TreeGrafter"/>
</dbReference>
<dbReference type="Pfam" id="PF00860">
    <property type="entry name" value="Xan_ur_permease"/>
    <property type="match status" value="1"/>
</dbReference>
<feature type="transmembrane region" description="Helical" evidence="8">
    <location>
        <begin position="55"/>
        <end position="75"/>
    </location>
</feature>
<dbReference type="OrthoDB" id="9805749at2"/>
<evidence type="ECO:0000313" key="9">
    <source>
        <dbReference type="EMBL" id="KKY00870.1"/>
    </source>
</evidence>
<dbReference type="PATRIC" id="fig|1629550.3.peg.1773"/>
<evidence type="ECO:0000256" key="1">
    <source>
        <dbReference type="ARBA" id="ARBA00004651"/>
    </source>
</evidence>
<dbReference type="RefSeq" id="WP_046823416.1">
    <property type="nucleotide sequence ID" value="NZ_LBBT01000237.1"/>
</dbReference>
<feature type="transmembrane region" description="Helical" evidence="8">
    <location>
        <begin position="21"/>
        <end position="43"/>
    </location>
</feature>
<reference evidence="9 10" key="1">
    <citation type="submission" date="2015-04" db="EMBL/GenBank/DDBJ databases">
        <title>Microcin producing Clostridium sp. JC272T.</title>
        <authorList>
            <person name="Jyothsna T."/>
            <person name="Sasikala C."/>
            <person name="Ramana C."/>
        </authorList>
    </citation>
    <scope>NUCLEOTIDE SEQUENCE [LARGE SCALE GENOMIC DNA]</scope>
    <source>
        <strain evidence="9 10">JC272</strain>
    </source>
</reference>
<feature type="transmembrane region" description="Helical" evidence="8">
    <location>
        <begin position="347"/>
        <end position="368"/>
    </location>
</feature>
<feature type="transmembrane region" description="Helical" evidence="8">
    <location>
        <begin position="82"/>
        <end position="101"/>
    </location>
</feature>
<dbReference type="Proteomes" id="UP000034407">
    <property type="component" value="Unassembled WGS sequence"/>
</dbReference>
<dbReference type="GO" id="GO:0005886">
    <property type="term" value="C:plasma membrane"/>
    <property type="evidence" value="ECO:0007669"/>
    <property type="project" value="UniProtKB-SubCell"/>
</dbReference>
<comment type="subcellular location">
    <subcellularLocation>
        <location evidence="1">Cell membrane</location>
        <topology evidence="1">Multi-pass membrane protein</topology>
    </subcellularLocation>
</comment>
<evidence type="ECO:0000256" key="8">
    <source>
        <dbReference type="SAM" id="Phobius"/>
    </source>
</evidence>
<keyword evidence="10" id="KW-1185">Reference proteome</keyword>
<protein>
    <submittedName>
        <fullName evidence="9">Uracil permease</fullName>
    </submittedName>
</protein>
<dbReference type="InterPro" id="IPR017588">
    <property type="entry name" value="UacT-like"/>
</dbReference>
<name>A0A0M3DDY7_9FIRM</name>
<dbReference type="InterPro" id="IPR006043">
    <property type="entry name" value="NCS2"/>
</dbReference>
<comment type="similarity">
    <text evidence="2">Belongs to the nucleobase:cation symporter-2 (NCS2) (TC 2.A.40) family.</text>
</comment>
<feature type="transmembrane region" description="Helical" evidence="8">
    <location>
        <begin position="192"/>
        <end position="212"/>
    </location>
</feature>
<feature type="transmembrane region" description="Helical" evidence="8">
    <location>
        <begin position="404"/>
        <end position="428"/>
    </location>
</feature>
<dbReference type="AlphaFoldDB" id="A0A0M3DDY7"/>
<keyword evidence="6 8" id="KW-1133">Transmembrane helix</keyword>
<comment type="caution">
    <text evidence="9">The sequence shown here is derived from an EMBL/GenBank/DDBJ whole genome shotgun (WGS) entry which is preliminary data.</text>
</comment>
<dbReference type="EMBL" id="LBBT01000237">
    <property type="protein sequence ID" value="KKY00870.1"/>
    <property type="molecule type" value="Genomic_DNA"/>
</dbReference>
<proteinExistence type="inferred from homology"/>
<keyword evidence="4" id="KW-1003">Cell membrane</keyword>
<feature type="transmembrane region" description="Helical" evidence="8">
    <location>
        <begin position="166"/>
        <end position="185"/>
    </location>
</feature>
<evidence type="ECO:0000256" key="4">
    <source>
        <dbReference type="ARBA" id="ARBA00022475"/>
    </source>
</evidence>
<feature type="transmembrane region" description="Helical" evidence="8">
    <location>
        <begin position="320"/>
        <end position="341"/>
    </location>
</feature>
<gene>
    <name evidence="9" type="ORF">VN21_11565</name>
</gene>
<dbReference type="PROSITE" id="PS01116">
    <property type="entry name" value="XANTH_URACIL_PERMASE"/>
    <property type="match status" value="1"/>
</dbReference>
<dbReference type="NCBIfam" id="NF037981">
    <property type="entry name" value="NCS2_1"/>
    <property type="match status" value="1"/>
</dbReference>
<sequence>MNEKNSVIYQLNGRPKLKEAIPLGLQHVLAMFVGNVTPLIIISGALGLSLDDKTILVQCAMLVSGLVTLVQCYKIGPFGAKLPIVMGTSFGFVSVATAVGAKYGYEGVLGACLAGSLIEIVFGTYISKIRKFFPPVVTGTVVLAIGISLLPTGINYFAGGIGASDFGSLSNLLLGSIVLVTVLFCKQYTKGITSIASILIGLIVGYIVAIPMGKIDFSQISNMALISIPMPLQFGFEFHIDAIFAFVCMFIVSGVETVGDITAITHSGVGRDATDEEISGGVMADGFGSVIAALFNSMPTTSFGQNVGLIAMTKVINRNVVGIGAGFLILAAIFPKFGALISLMPASVLGGASVMMFAMIAVSGIKLITSEPLNNRNSTIVAVALGLGVGLTLVPGVLSQMPEPIQLIFGDSGLIVVAIIAIFLNMVLPKEESEVKNKIEVGNSSTQAS</sequence>
<keyword evidence="5 8" id="KW-0812">Transmembrane</keyword>
<evidence type="ECO:0000256" key="2">
    <source>
        <dbReference type="ARBA" id="ARBA00008821"/>
    </source>
</evidence>